<dbReference type="InterPro" id="IPR029063">
    <property type="entry name" value="SAM-dependent_MTases_sf"/>
</dbReference>
<dbReference type="InterPro" id="IPR000719">
    <property type="entry name" value="Prot_kinase_dom"/>
</dbReference>
<dbReference type="Pfam" id="PF12697">
    <property type="entry name" value="Abhydrolase_6"/>
    <property type="match status" value="1"/>
</dbReference>
<dbReference type="PROSITE" id="PS50011">
    <property type="entry name" value="PROTEIN_KINASE_DOM"/>
    <property type="match status" value="1"/>
</dbReference>
<accession>A0A8H4RSQ4</accession>
<gene>
    <name evidence="3" type="ORF">G7Y89_g3365</name>
</gene>
<dbReference type="SUPFAM" id="SSF53474">
    <property type="entry name" value="alpha/beta-Hydrolases"/>
    <property type="match status" value="1"/>
</dbReference>
<feature type="region of interest" description="Disordered" evidence="1">
    <location>
        <begin position="1"/>
        <end position="23"/>
    </location>
</feature>
<dbReference type="Gene3D" id="1.10.510.10">
    <property type="entry name" value="Transferase(Phosphotransferase) domain 1"/>
    <property type="match status" value="1"/>
</dbReference>
<dbReference type="SMART" id="SM00220">
    <property type="entry name" value="S_TKc"/>
    <property type="match status" value="1"/>
</dbReference>
<dbReference type="EMBL" id="JAAMPI010000163">
    <property type="protein sequence ID" value="KAF4634741.1"/>
    <property type="molecule type" value="Genomic_DNA"/>
</dbReference>
<comment type="caution">
    <text evidence="3">The sequence shown here is derived from an EMBL/GenBank/DDBJ whole genome shotgun (WGS) entry which is preliminary data.</text>
</comment>
<dbReference type="Pfam" id="PF00069">
    <property type="entry name" value="Pkinase"/>
    <property type="match status" value="1"/>
</dbReference>
<dbReference type="PANTHER" id="PTHR37017">
    <property type="entry name" value="AB HYDROLASE-1 DOMAIN-CONTAINING PROTEIN-RELATED"/>
    <property type="match status" value="1"/>
</dbReference>
<dbReference type="SUPFAM" id="SSF53335">
    <property type="entry name" value="S-adenosyl-L-methionine-dependent methyltransferases"/>
    <property type="match status" value="1"/>
</dbReference>
<dbReference type="OrthoDB" id="1263307at2759"/>
<dbReference type="InterPro" id="IPR029058">
    <property type="entry name" value="AB_hydrolase_fold"/>
</dbReference>
<feature type="domain" description="Protein kinase" evidence="2">
    <location>
        <begin position="24"/>
        <end position="308"/>
    </location>
</feature>
<name>A0A8H4RSQ4_9HELO</name>
<dbReference type="Proteomes" id="UP000566819">
    <property type="component" value="Unassembled WGS sequence"/>
</dbReference>
<evidence type="ECO:0000313" key="3">
    <source>
        <dbReference type="EMBL" id="KAF4634741.1"/>
    </source>
</evidence>
<evidence type="ECO:0000313" key="4">
    <source>
        <dbReference type="Proteomes" id="UP000566819"/>
    </source>
</evidence>
<organism evidence="3 4">
    <name type="scientific">Cudoniella acicularis</name>
    <dbReference type="NCBI Taxonomy" id="354080"/>
    <lineage>
        <taxon>Eukaryota</taxon>
        <taxon>Fungi</taxon>
        <taxon>Dikarya</taxon>
        <taxon>Ascomycota</taxon>
        <taxon>Pezizomycotina</taxon>
        <taxon>Leotiomycetes</taxon>
        <taxon>Helotiales</taxon>
        <taxon>Tricladiaceae</taxon>
        <taxon>Cudoniella</taxon>
    </lineage>
</organism>
<dbReference type="CDD" id="cd02440">
    <property type="entry name" value="AdoMet_MTases"/>
    <property type="match status" value="1"/>
</dbReference>
<dbReference type="Gene3D" id="3.40.50.150">
    <property type="entry name" value="Vaccinia Virus protein VP39"/>
    <property type="match status" value="1"/>
</dbReference>
<dbReference type="SUPFAM" id="SSF56112">
    <property type="entry name" value="Protein kinase-like (PK-like)"/>
    <property type="match status" value="1"/>
</dbReference>
<dbReference type="Gene3D" id="3.40.50.1820">
    <property type="entry name" value="alpha/beta hydrolase"/>
    <property type="match status" value="1"/>
</dbReference>
<reference evidence="3 4" key="1">
    <citation type="submission" date="2020-03" db="EMBL/GenBank/DDBJ databases">
        <title>Draft Genome Sequence of Cudoniella acicularis.</title>
        <authorList>
            <person name="Buettner E."/>
            <person name="Kellner H."/>
        </authorList>
    </citation>
    <scope>NUCLEOTIDE SEQUENCE [LARGE SCALE GENOMIC DNA]</scope>
    <source>
        <strain evidence="3 4">DSM 108380</strain>
    </source>
</reference>
<dbReference type="InterPro" id="IPR052897">
    <property type="entry name" value="Sec-Metab_Biosynth_Hydrolase"/>
</dbReference>
<dbReference type="GO" id="GO:0004672">
    <property type="term" value="F:protein kinase activity"/>
    <property type="evidence" value="ECO:0007669"/>
    <property type="project" value="InterPro"/>
</dbReference>
<proteinExistence type="predicted"/>
<protein>
    <recommendedName>
        <fullName evidence="2">Protein kinase domain-containing protein</fullName>
    </recommendedName>
</protein>
<dbReference type="InterPro" id="IPR011009">
    <property type="entry name" value="Kinase-like_dom_sf"/>
</dbReference>
<evidence type="ECO:0000256" key="1">
    <source>
        <dbReference type="SAM" id="MobiDB-lite"/>
    </source>
</evidence>
<dbReference type="InterPro" id="IPR000073">
    <property type="entry name" value="AB_hydrolase_1"/>
</dbReference>
<keyword evidence="4" id="KW-1185">Reference proteome</keyword>
<evidence type="ECO:0000259" key="2">
    <source>
        <dbReference type="PROSITE" id="PS50011"/>
    </source>
</evidence>
<dbReference type="PANTHER" id="PTHR37017:SF11">
    <property type="entry name" value="ESTERASE_LIPASE_THIOESTERASE DOMAIN-CONTAINING PROTEIN"/>
    <property type="match status" value="1"/>
</dbReference>
<dbReference type="GO" id="GO:0005524">
    <property type="term" value="F:ATP binding"/>
    <property type="evidence" value="ECO:0007669"/>
    <property type="project" value="InterPro"/>
</dbReference>
<sequence length="1335" mass="148764">MSMITAISQAHHKGRHFETRPLDNTNWDRLGSGQTFHVSRSNLHFETVSATNSKAIKTMGRKIVVKKTRDASMSENDIRMFNKELRILAHIFDLPSPSSQPAFMFEEAAKTLGDLVDIDLKLITKGLMSVFHNVANGVSALHDCGIAHGDLKPENIPLFQDFRPNEGVLVEIYIAKILDFSLAMFGNGELQVPLGGTVYYQASEARSGDPLAFPQLNLCDIYSLGMLYAVVASGSEDILESSVTHILRDEPDVIDRLETTIIAYSDNDVEGSTVDAILKSLVHDLFSCTLQISPLYGRLDILESFSLVNLGSLFDPDPADLTISYDKLAGLSGVLKDKMVKIIQHIAVDHCDPRYSKALFELAVMNLSQYASPTASIQEGLKYMELSAKEDDVRAKGFFYRVRQEFEAMPDELVMSDKEIHWLFEAASAGHQAAIDDLKKIDLVESNKALRKPADKSIGNLLGLNSAMQNTYRRQISEISKERIPITAITEITIPMLPDKLVHWTVATGNINLLLTLLRECSDCKDIRNNLGDTPLLSANFDYVEASDLLTELLNGGADPHQTAKGYGTSIFLDVLPRYLEVQSSEWQVAMRLQHTEIQSFLVEYASTAENGDTEEESVLRPLYKVRWDYKGTRHSYLDGAILGWILQTGYGIDFPVRIWRPLCHGKNSKSSLETSVWTVLCLDRTNVQFDEKLLDGALELAIDEFDYDAFELLLTIKVDATSGVHGRLTSLRSLLWKEAVPHNQYERKQSDEKKSEDSILLQVYAKPNQDDLLSRKQVISQSIIFVLIAFRPILAPPVACIDRVTDHSEWSLKPRLLDILIPDKGGLKLGIMTVEQPIRSSAVLNRLDRIDICRIPERFIGTILPGAWHRPEIYSGVIAFLTKHGYPSITLPLPSAGATPPHQDFNGDVDAIRKSLTELVLYEKEVVLVVHSYTGLPGGEAPEGLGKKVREQKGLKGGVIRYVVINGFATPAGFQCVPKGQYDQFPDWMNVDVDKGVVNVSLEDAKKIFYNDLPSYEGDALAAKLLPQSLGVYSSPATYAAWSDIPSTFLVGDTDQSSFTPQVVDMMIKGAQQLQPNAFDVIEHCEKGGHCLMISFPEWTANALRRAAGTRKCDNLKLTLSPSQLPGKGFFVVSGIKDSVICYPGDSPPILGSSHHTALIIPRKELICSFQNDASTLSVEGRPQLFAPSEYSNKLKGSKNRGDWCWNRLTSLSALHRIWLIELARTLGPEVKLEGLDISFDQFPPREWLPGNVSLVKYDAFSEPPAELLNTYDIIHVQLLITLIKDDNPAPMLKNLIKMLKPGGYLTWREWDVAIWEVIRVQLGACDYYRPKAI</sequence>